<sequence>MPSSEVILAGLNAIANQWRLLAIFWHGYFIVLLFGLVFGVRPRTQRIGLLLVLPLFSVGILAWLHGNPFNGTAFALTGIVLAAIAVRSSREAVTVAPAWVAVPGALMVGFGWIYPHFLDNATPLEYLYAAPTGLIPCPTLSIVIGFTLLLGGLRSRTWCLVLAIMGLFYGVFGAVRLGVTLDGVLLFGALATAYVAFSPLLRTVNVKGTVDER</sequence>
<feature type="transmembrane region" description="Helical" evidence="1">
    <location>
        <begin position="126"/>
        <end position="150"/>
    </location>
</feature>
<evidence type="ECO:0000256" key="1">
    <source>
        <dbReference type="SAM" id="Phobius"/>
    </source>
</evidence>
<feature type="transmembrane region" description="Helical" evidence="1">
    <location>
        <begin position="185"/>
        <end position="204"/>
    </location>
</feature>
<reference evidence="2 3" key="1">
    <citation type="journal article" date="2013" name="Genome Announc.">
        <title>Genome Sequence of Hydrothermal Arsenic-Respiring Bacterium Marinobacter santoriniensis NKSG1T.</title>
        <authorList>
            <person name="Handley K.M."/>
            <person name="Upton M."/>
            <person name="Beatson S.A."/>
            <person name="Hery M."/>
            <person name="Lloyd J.R."/>
        </authorList>
    </citation>
    <scope>NUCLEOTIDE SEQUENCE [LARGE SCALE GENOMIC DNA]</scope>
    <source>
        <strain evidence="2 3">NKSG1</strain>
    </source>
</reference>
<feature type="transmembrane region" description="Helical" evidence="1">
    <location>
        <begin position="157"/>
        <end position="179"/>
    </location>
</feature>
<keyword evidence="3" id="KW-1185">Reference proteome</keyword>
<keyword evidence="1" id="KW-1133">Transmembrane helix</keyword>
<gene>
    <name evidence="2" type="ORF">MSNKSG1_14212</name>
</gene>
<organism evidence="2 3">
    <name type="scientific">Marinobacter santoriniensis NKSG1</name>
    <dbReference type="NCBI Taxonomy" id="1288826"/>
    <lineage>
        <taxon>Bacteria</taxon>
        <taxon>Pseudomonadati</taxon>
        <taxon>Pseudomonadota</taxon>
        <taxon>Gammaproteobacteria</taxon>
        <taxon>Pseudomonadales</taxon>
        <taxon>Marinobacteraceae</taxon>
        <taxon>Marinobacter</taxon>
    </lineage>
</organism>
<keyword evidence="1" id="KW-0812">Transmembrane</keyword>
<dbReference type="AlphaFoldDB" id="M7DB49"/>
<dbReference type="PATRIC" id="fig|1288826.3.peg.2821"/>
<feature type="transmembrane region" description="Helical" evidence="1">
    <location>
        <begin position="47"/>
        <end position="63"/>
    </location>
</feature>
<dbReference type="RefSeq" id="WP_008939969.1">
    <property type="nucleotide sequence ID" value="NZ_APAT01000021.1"/>
</dbReference>
<accession>M7DB49</accession>
<dbReference type="Proteomes" id="UP000011960">
    <property type="component" value="Unassembled WGS sequence"/>
</dbReference>
<feature type="transmembrane region" description="Helical" evidence="1">
    <location>
        <begin position="69"/>
        <end position="86"/>
    </location>
</feature>
<dbReference type="OrthoDB" id="6364858at2"/>
<proteinExistence type="predicted"/>
<keyword evidence="1" id="KW-0472">Membrane</keyword>
<evidence type="ECO:0000313" key="2">
    <source>
        <dbReference type="EMBL" id="EMP54892.1"/>
    </source>
</evidence>
<protein>
    <submittedName>
        <fullName evidence="2">Uncharacterized protein</fullName>
    </submittedName>
</protein>
<dbReference type="eggNOG" id="ENOG502ZKW3">
    <property type="taxonomic scope" value="Bacteria"/>
</dbReference>
<evidence type="ECO:0000313" key="3">
    <source>
        <dbReference type="Proteomes" id="UP000011960"/>
    </source>
</evidence>
<comment type="caution">
    <text evidence="2">The sequence shown here is derived from an EMBL/GenBank/DDBJ whole genome shotgun (WGS) entry which is preliminary data.</text>
</comment>
<dbReference type="EMBL" id="APAT01000021">
    <property type="protein sequence ID" value="EMP54892.1"/>
    <property type="molecule type" value="Genomic_DNA"/>
</dbReference>
<dbReference type="STRING" id="1288826.MSNKSG1_14212"/>
<feature type="transmembrane region" description="Helical" evidence="1">
    <location>
        <begin position="20"/>
        <end position="40"/>
    </location>
</feature>
<name>M7DB49_9GAMM</name>
<feature type="transmembrane region" description="Helical" evidence="1">
    <location>
        <begin position="93"/>
        <end position="114"/>
    </location>
</feature>